<accession>A0AAV4GQX2</accession>
<dbReference type="Pfam" id="PF13676">
    <property type="entry name" value="TIR_2"/>
    <property type="match status" value="1"/>
</dbReference>
<name>A0AAV4GQX2_9GAST</name>
<dbReference type="PANTHER" id="PTHR46270">
    <property type="entry name" value="ARMADILLO-TYPE FOLD-RELATED"/>
    <property type="match status" value="1"/>
</dbReference>
<dbReference type="InterPro" id="IPR035897">
    <property type="entry name" value="Toll_tir_struct_dom_sf"/>
</dbReference>
<evidence type="ECO:0000259" key="2">
    <source>
        <dbReference type="Pfam" id="PF13676"/>
    </source>
</evidence>
<dbReference type="SUPFAM" id="SSF48371">
    <property type="entry name" value="ARM repeat"/>
    <property type="match status" value="1"/>
</dbReference>
<evidence type="ECO:0000313" key="4">
    <source>
        <dbReference type="Proteomes" id="UP000762676"/>
    </source>
</evidence>
<gene>
    <name evidence="3" type="ORF">ElyMa_002513400</name>
</gene>
<keyword evidence="1" id="KW-1133">Transmembrane helix</keyword>
<organism evidence="3 4">
    <name type="scientific">Elysia marginata</name>
    <dbReference type="NCBI Taxonomy" id="1093978"/>
    <lineage>
        <taxon>Eukaryota</taxon>
        <taxon>Metazoa</taxon>
        <taxon>Spiralia</taxon>
        <taxon>Lophotrochozoa</taxon>
        <taxon>Mollusca</taxon>
        <taxon>Gastropoda</taxon>
        <taxon>Heterobranchia</taxon>
        <taxon>Euthyneura</taxon>
        <taxon>Panpulmonata</taxon>
        <taxon>Sacoglossa</taxon>
        <taxon>Placobranchoidea</taxon>
        <taxon>Plakobranchidae</taxon>
        <taxon>Elysia</taxon>
    </lineage>
</organism>
<dbReference type="InterPro" id="IPR011989">
    <property type="entry name" value="ARM-like"/>
</dbReference>
<dbReference type="SUPFAM" id="SSF52200">
    <property type="entry name" value="Toll/Interleukin receptor TIR domain"/>
    <property type="match status" value="1"/>
</dbReference>
<keyword evidence="1" id="KW-0472">Membrane</keyword>
<dbReference type="InterPro" id="IPR016024">
    <property type="entry name" value="ARM-type_fold"/>
</dbReference>
<dbReference type="Proteomes" id="UP000762676">
    <property type="component" value="Unassembled WGS sequence"/>
</dbReference>
<feature type="domain" description="TIR" evidence="2">
    <location>
        <begin position="236"/>
        <end position="345"/>
    </location>
</feature>
<dbReference type="GO" id="GO:0007165">
    <property type="term" value="P:signal transduction"/>
    <property type="evidence" value="ECO:0007669"/>
    <property type="project" value="InterPro"/>
</dbReference>
<dbReference type="AlphaFoldDB" id="A0AAV4GQX2"/>
<reference evidence="3 4" key="1">
    <citation type="journal article" date="2021" name="Elife">
        <title>Chloroplast acquisition without the gene transfer in kleptoplastic sea slugs, Plakobranchus ocellatus.</title>
        <authorList>
            <person name="Maeda T."/>
            <person name="Takahashi S."/>
            <person name="Yoshida T."/>
            <person name="Shimamura S."/>
            <person name="Takaki Y."/>
            <person name="Nagai Y."/>
            <person name="Toyoda A."/>
            <person name="Suzuki Y."/>
            <person name="Arimoto A."/>
            <person name="Ishii H."/>
            <person name="Satoh N."/>
            <person name="Nishiyama T."/>
            <person name="Hasebe M."/>
            <person name="Maruyama T."/>
            <person name="Minagawa J."/>
            <person name="Obokata J."/>
            <person name="Shigenobu S."/>
        </authorList>
    </citation>
    <scope>NUCLEOTIDE SEQUENCE [LARGE SCALE GENOMIC DNA]</scope>
</reference>
<dbReference type="Gene3D" id="1.25.10.10">
    <property type="entry name" value="Leucine-rich Repeat Variant"/>
    <property type="match status" value="1"/>
</dbReference>
<comment type="caution">
    <text evidence="3">The sequence shown here is derived from an EMBL/GenBank/DDBJ whole genome shotgun (WGS) entry which is preliminary data.</text>
</comment>
<feature type="transmembrane region" description="Helical" evidence="1">
    <location>
        <begin position="34"/>
        <end position="57"/>
    </location>
</feature>
<protein>
    <recommendedName>
        <fullName evidence="2">TIR domain-containing protein</fullName>
    </recommendedName>
</protein>
<evidence type="ECO:0000313" key="3">
    <source>
        <dbReference type="EMBL" id="GFR88272.1"/>
    </source>
</evidence>
<dbReference type="EMBL" id="BMAT01005148">
    <property type="protein sequence ID" value="GFR88272.1"/>
    <property type="molecule type" value="Genomic_DNA"/>
</dbReference>
<proteinExistence type="predicted"/>
<keyword evidence="4" id="KW-1185">Reference proteome</keyword>
<dbReference type="PANTHER" id="PTHR46270:SF2">
    <property type="entry name" value="TIR DOMAIN-CONTAINING PROTEIN"/>
    <property type="match status" value="1"/>
</dbReference>
<dbReference type="InterPro" id="IPR000157">
    <property type="entry name" value="TIR_dom"/>
</dbReference>
<dbReference type="Gene3D" id="3.40.50.10140">
    <property type="entry name" value="Toll/interleukin-1 receptor homology (TIR) domain"/>
    <property type="match status" value="1"/>
</dbReference>
<keyword evidence="1" id="KW-0812">Transmembrane</keyword>
<evidence type="ECO:0000256" key="1">
    <source>
        <dbReference type="SAM" id="Phobius"/>
    </source>
</evidence>
<sequence>MKLFKSGKVAFVIPPSHPFSSSSSTIITTTTTTIIIIIIIIIIIVIIIIIIITIITITITNTIKNIATWIHKALESKQKRRYRGFTPWELTQGLAKLAVNDSNKAKILEEGVLVDLTAMLRHNDPKEQATAAECIWTLAFDKNVRQAILEFPDLVPALEDLAKSTATTTTSSSSSSKLVQAAQAAVTEIAELYSQPSPASLVRKNVQGALWLIKGDNDPSNNVGRPQSAQVTKNHIFISYSWNEKELVKKIHSSLVAEGYQTWIDWERMEGSTLEAMAQAVENSAVVLVCMSERYKQSPNCRTEAEYMFQLRKDYIPLMCQKRYRPDGWLGAILGAKLFFDFSGKYPYEKPLQVCACRLLCSFVASVNSWN</sequence>